<reference evidence="3" key="1">
    <citation type="journal article" date="2024" name="Int. J. Syst. Evol. Microbiol.">
        <title>Brooklawnia propionicigenes sp. nov., a facultatively anaerobic, propionate-producing bacterium isolated from a methanogenic reactor treating waste from cattle farms.</title>
        <authorList>
            <person name="Akita Y."/>
            <person name="Ueki A."/>
            <person name="Tonouchi A."/>
            <person name="Sugawara Y."/>
            <person name="Honma S."/>
            <person name="Kaku N."/>
            <person name="Ueki K."/>
        </authorList>
    </citation>
    <scope>NUCLEOTIDE SEQUENCE</scope>
    <source>
        <strain evidence="3">SH051</strain>
    </source>
</reference>
<dbReference type="PANTHER" id="PTHR45737">
    <property type="entry name" value="VON WILLEBRAND FACTOR A DOMAIN-CONTAINING PROTEIN 5A"/>
    <property type="match status" value="1"/>
</dbReference>
<accession>A0AAN0K7H6</accession>
<organism evidence="3 4">
    <name type="scientific">Brooklawnia propionicigenes</name>
    <dbReference type="NCBI Taxonomy" id="3041175"/>
    <lineage>
        <taxon>Bacteria</taxon>
        <taxon>Bacillati</taxon>
        <taxon>Actinomycetota</taxon>
        <taxon>Actinomycetes</taxon>
        <taxon>Propionibacteriales</taxon>
        <taxon>Propionibacteriaceae</taxon>
        <taxon>Brooklawnia</taxon>
    </lineage>
</organism>
<feature type="region of interest" description="Disordered" evidence="1">
    <location>
        <begin position="405"/>
        <end position="439"/>
    </location>
</feature>
<dbReference type="EMBL" id="AP028056">
    <property type="protein sequence ID" value="BEH01521.1"/>
    <property type="molecule type" value="Genomic_DNA"/>
</dbReference>
<dbReference type="Proteomes" id="UP001431656">
    <property type="component" value="Chromosome"/>
</dbReference>
<dbReference type="CDD" id="cd00198">
    <property type="entry name" value="vWFA"/>
    <property type="match status" value="1"/>
</dbReference>
<dbReference type="Gene3D" id="1.20.120.1690">
    <property type="match status" value="1"/>
</dbReference>
<name>A0AAN0K7H6_9ACTN</name>
<proteinExistence type="predicted"/>
<evidence type="ECO:0000313" key="3">
    <source>
        <dbReference type="EMBL" id="BEH01521.1"/>
    </source>
</evidence>
<dbReference type="Gene3D" id="3.40.50.410">
    <property type="entry name" value="von Willebrand factor, type A domain"/>
    <property type="match status" value="1"/>
</dbReference>
<dbReference type="RefSeq" id="WP_286267802.1">
    <property type="nucleotide sequence ID" value="NZ_AP028056.1"/>
</dbReference>
<protein>
    <submittedName>
        <fullName evidence="3">VWA domain-containing protein</fullName>
    </submittedName>
</protein>
<feature type="compositionally biased region" description="Polar residues" evidence="1">
    <location>
        <begin position="425"/>
        <end position="439"/>
    </location>
</feature>
<gene>
    <name evidence="3" type="ORF">brsh051_08020</name>
</gene>
<dbReference type="AlphaFoldDB" id="A0AAN0K7H6"/>
<keyword evidence="4" id="KW-1185">Reference proteome</keyword>
<dbReference type="SUPFAM" id="SSF53300">
    <property type="entry name" value="vWA-like"/>
    <property type="match status" value="1"/>
</dbReference>
<evidence type="ECO:0000256" key="1">
    <source>
        <dbReference type="SAM" id="MobiDB-lite"/>
    </source>
</evidence>
<dbReference type="Pfam" id="PF13768">
    <property type="entry name" value="VWA_3"/>
    <property type="match status" value="1"/>
</dbReference>
<dbReference type="InterPro" id="IPR041176">
    <property type="entry name" value="VWA_3_C"/>
</dbReference>
<sequence length="439" mass="46809">MALFNSTVYQNEYLPDGGTDVNAIVRIGVSDAGSAGSDGGAGEIIIIDCSGSMGQRSMLAARQAAMVALDNILDGTYFAVVSGTHEAYLAYPVVQSGPGMVQMSPRTRREAKDAISRLVADGGTAIGRWLNLTLALFNSMGGKVTQRHALLLTDGADEHETPEQLDAAIRACVGHFQCDCRGIGTYWVVSEVRKIARALMGTLDIIPDPSMMAAEFAKIMQTSMSRGVSSANLRVWTPQGAQLLFVRQVSPTVEDLTYQGEPVNPLTVDFPTGAWGDEERDYHVAVRLPAKAVGQEQLAARVQLVVGEQPRTQGLVKAMWSSDDSLTAQINDEVAHYTGQTELAAAIQEGLAARKAGDLSTATSKLGRAVQLAQQTGNHEATTKLRKVVDVVDPGTGTVRLKSRIEKADEMALDTSSTKTTRTRQSNGENAGQSNGQAE</sequence>
<evidence type="ECO:0000313" key="4">
    <source>
        <dbReference type="Proteomes" id="UP001431656"/>
    </source>
</evidence>
<feature type="compositionally biased region" description="Low complexity" evidence="1">
    <location>
        <begin position="415"/>
        <end position="424"/>
    </location>
</feature>
<dbReference type="Gene3D" id="2.60.40.3670">
    <property type="match status" value="1"/>
</dbReference>
<evidence type="ECO:0000259" key="2">
    <source>
        <dbReference type="SMART" id="SM00327"/>
    </source>
</evidence>
<dbReference type="Pfam" id="PF18571">
    <property type="entry name" value="VWA_3_C"/>
    <property type="match status" value="1"/>
</dbReference>
<feature type="domain" description="VWFA" evidence="2">
    <location>
        <begin position="40"/>
        <end position="220"/>
    </location>
</feature>
<dbReference type="SMART" id="SM00327">
    <property type="entry name" value="VWA"/>
    <property type="match status" value="1"/>
</dbReference>
<dbReference type="PANTHER" id="PTHR45737:SF6">
    <property type="entry name" value="VON WILLEBRAND FACTOR A DOMAIN-CONTAINING PROTEIN 5A"/>
    <property type="match status" value="1"/>
</dbReference>
<dbReference type="KEGG" id="broo:brsh051_08020"/>
<dbReference type="InterPro" id="IPR036465">
    <property type="entry name" value="vWFA_dom_sf"/>
</dbReference>
<dbReference type="InterPro" id="IPR002035">
    <property type="entry name" value="VWF_A"/>
</dbReference>